<feature type="chain" id="PRO_5002468966" evidence="3">
    <location>
        <begin position="23"/>
        <end position="96"/>
    </location>
</feature>
<dbReference type="CDD" id="cd23508">
    <property type="entry name" value="hydrophobin_II"/>
    <property type="match status" value="1"/>
</dbReference>
<proteinExistence type="inferred from homology"/>
<dbReference type="GO" id="GO:0005576">
    <property type="term" value="C:extracellular region"/>
    <property type="evidence" value="ECO:0007669"/>
    <property type="project" value="InterPro"/>
</dbReference>
<evidence type="ECO:0000256" key="2">
    <source>
        <dbReference type="ARBA" id="ARBA00023157"/>
    </source>
</evidence>
<dbReference type="Gene3D" id="3.20.120.10">
    <property type="entry name" value="Hydrophobin"/>
    <property type="match status" value="1"/>
</dbReference>
<evidence type="ECO:0000313" key="4">
    <source>
        <dbReference type="EMBL" id="KJY02520.1"/>
    </source>
</evidence>
<protein>
    <submittedName>
        <fullName evidence="4">Hydrophobin like protein</fullName>
    </submittedName>
</protein>
<keyword evidence="2" id="KW-1015">Disulfide bond</keyword>
<evidence type="ECO:0000256" key="3">
    <source>
        <dbReference type="SAM" id="SignalP"/>
    </source>
</evidence>
<dbReference type="AlphaFoldDB" id="A0A0F4GYL7"/>
<dbReference type="PANTHER" id="PTHR42341:SF1">
    <property type="entry name" value="HYDROPHOBIN"/>
    <property type="match status" value="1"/>
</dbReference>
<dbReference type="EMBL" id="LAFY01000044">
    <property type="protein sequence ID" value="KJY02520.1"/>
    <property type="molecule type" value="Genomic_DNA"/>
</dbReference>
<feature type="signal peptide" evidence="3">
    <location>
        <begin position="1"/>
        <end position="22"/>
    </location>
</feature>
<dbReference type="Pfam" id="PF06766">
    <property type="entry name" value="Hydrophobin_2"/>
    <property type="match status" value="1"/>
</dbReference>
<gene>
    <name evidence="4" type="ORF">TI39_contig47g00013</name>
</gene>
<reference evidence="4 5" key="1">
    <citation type="submission" date="2015-03" db="EMBL/GenBank/DDBJ databases">
        <title>RNA-seq based gene annotation and comparative genomics of four Zymoseptoria species reveal species-specific pathogenicity related genes and transposable element activity.</title>
        <authorList>
            <person name="Grandaubert J."/>
            <person name="Bhattacharyya A."/>
            <person name="Stukenbrock E.H."/>
        </authorList>
    </citation>
    <scope>NUCLEOTIDE SEQUENCE [LARGE SCALE GENOMIC DNA]</scope>
    <source>
        <strain evidence="4 5">Zb18110</strain>
    </source>
</reference>
<comment type="similarity">
    <text evidence="1">Belongs to the cerato-ulmin hydrophobin family.</text>
</comment>
<evidence type="ECO:0000313" key="5">
    <source>
        <dbReference type="Proteomes" id="UP000033647"/>
    </source>
</evidence>
<dbReference type="Proteomes" id="UP000033647">
    <property type="component" value="Unassembled WGS sequence"/>
</dbReference>
<keyword evidence="5" id="KW-1185">Reference proteome</keyword>
<comment type="caution">
    <text evidence="4">The sequence shown here is derived from an EMBL/GenBank/DDBJ whole genome shotgun (WGS) entry which is preliminary data.</text>
</comment>
<dbReference type="PANTHER" id="PTHR42341">
    <property type="entry name" value="HYDROPHOBIN"/>
    <property type="match status" value="1"/>
</dbReference>
<evidence type="ECO:0000256" key="1">
    <source>
        <dbReference type="ARBA" id="ARBA00009576"/>
    </source>
</evidence>
<dbReference type="SUPFAM" id="SSF101751">
    <property type="entry name" value="Hydrophobin II, HfbII"/>
    <property type="match status" value="1"/>
</dbReference>
<dbReference type="InterPro" id="IPR010636">
    <property type="entry name" value="Class_II_hydrophobin"/>
</dbReference>
<keyword evidence="3" id="KW-0732">Signal</keyword>
<dbReference type="InterPro" id="IPR036686">
    <property type="entry name" value="Class_II_Hydrophobin_sf"/>
</dbReference>
<name>A0A0F4GYL7_9PEZI</name>
<sequence length="96" mass="9962">MQFSTITALFFASLAVASPTYGGKYEPCGSALYSQAQCCATDVLEVAGLDCAGVGARIDNAQHFVNLCAAKGQRARCCAIPILGQALLCQEPEGTN</sequence>
<accession>A0A0F4GYL7</accession>
<dbReference type="OrthoDB" id="4500971at2759"/>
<dbReference type="STRING" id="1047168.A0A0F4GYL7"/>
<organism evidence="4 5">
    <name type="scientific">Zymoseptoria brevis</name>
    <dbReference type="NCBI Taxonomy" id="1047168"/>
    <lineage>
        <taxon>Eukaryota</taxon>
        <taxon>Fungi</taxon>
        <taxon>Dikarya</taxon>
        <taxon>Ascomycota</taxon>
        <taxon>Pezizomycotina</taxon>
        <taxon>Dothideomycetes</taxon>
        <taxon>Dothideomycetidae</taxon>
        <taxon>Mycosphaerellales</taxon>
        <taxon>Mycosphaerellaceae</taxon>
        <taxon>Zymoseptoria</taxon>
    </lineage>
</organism>